<dbReference type="Proteomes" id="UP000654370">
    <property type="component" value="Unassembled WGS sequence"/>
</dbReference>
<dbReference type="InterPro" id="IPR013714">
    <property type="entry name" value="Golgi_TVP15"/>
</dbReference>
<feature type="transmembrane region" description="Helical" evidence="6">
    <location>
        <begin position="38"/>
        <end position="57"/>
    </location>
</feature>
<evidence type="ECO:0008006" key="9">
    <source>
        <dbReference type="Google" id="ProtNLM"/>
    </source>
</evidence>
<gene>
    <name evidence="7" type="ORF">INT43_006333</name>
</gene>
<evidence type="ECO:0000256" key="4">
    <source>
        <dbReference type="ARBA" id="ARBA00023136"/>
    </source>
</evidence>
<feature type="transmembrane region" description="Helical" evidence="6">
    <location>
        <begin position="12"/>
        <end position="32"/>
    </location>
</feature>
<evidence type="ECO:0000313" key="7">
    <source>
        <dbReference type="EMBL" id="KAG2183328.1"/>
    </source>
</evidence>
<name>A0A8H7Q0V9_MORIS</name>
<keyword evidence="8" id="KW-1185">Reference proteome</keyword>
<feature type="transmembrane region" description="Helical" evidence="6">
    <location>
        <begin position="69"/>
        <end position="92"/>
    </location>
</feature>
<proteinExistence type="predicted"/>
<accession>A0A8H7Q0V9</accession>
<feature type="compositionally biased region" description="Polar residues" evidence="5">
    <location>
        <begin position="211"/>
        <end position="235"/>
    </location>
</feature>
<evidence type="ECO:0000256" key="6">
    <source>
        <dbReference type="SAM" id="Phobius"/>
    </source>
</evidence>
<keyword evidence="2 6" id="KW-0812">Transmembrane</keyword>
<evidence type="ECO:0000256" key="3">
    <source>
        <dbReference type="ARBA" id="ARBA00022989"/>
    </source>
</evidence>
<organism evidence="7 8">
    <name type="scientific">Mortierella isabellina</name>
    <name type="common">Filamentous fungus</name>
    <name type="synonym">Umbelopsis isabellina</name>
    <dbReference type="NCBI Taxonomy" id="91625"/>
    <lineage>
        <taxon>Eukaryota</taxon>
        <taxon>Fungi</taxon>
        <taxon>Fungi incertae sedis</taxon>
        <taxon>Mucoromycota</taxon>
        <taxon>Mucoromycotina</taxon>
        <taxon>Umbelopsidomycetes</taxon>
        <taxon>Umbelopsidales</taxon>
        <taxon>Umbelopsidaceae</taxon>
        <taxon>Umbelopsis</taxon>
    </lineage>
</organism>
<protein>
    <recommendedName>
        <fullName evidence="9">COPI associated protein</fullName>
    </recommendedName>
</protein>
<reference evidence="7" key="1">
    <citation type="submission" date="2020-12" db="EMBL/GenBank/DDBJ databases">
        <title>Metabolic potential, ecology and presence of endohyphal bacteria is reflected in genomic diversity of Mucoromycotina.</title>
        <authorList>
            <person name="Muszewska A."/>
            <person name="Okrasinska A."/>
            <person name="Steczkiewicz K."/>
            <person name="Drgas O."/>
            <person name="Orlowska M."/>
            <person name="Perlinska-Lenart U."/>
            <person name="Aleksandrzak-Piekarczyk T."/>
            <person name="Szatraj K."/>
            <person name="Zielenkiewicz U."/>
            <person name="Pilsyk S."/>
            <person name="Malc E."/>
            <person name="Mieczkowski P."/>
            <person name="Kruszewska J.S."/>
            <person name="Biernat P."/>
            <person name="Pawlowska J."/>
        </authorList>
    </citation>
    <scope>NUCLEOTIDE SEQUENCE</scope>
    <source>
        <strain evidence="7">WA0000067209</strain>
    </source>
</reference>
<feature type="transmembrane region" description="Helical" evidence="6">
    <location>
        <begin position="98"/>
        <end position="117"/>
    </location>
</feature>
<comment type="caution">
    <text evidence="7">The sequence shown here is derived from an EMBL/GenBank/DDBJ whole genome shotgun (WGS) entry which is preliminary data.</text>
</comment>
<dbReference type="PANTHER" id="PTHR28128:SF1">
    <property type="entry name" value="GOLGI APPARATUS MEMBRANE PROTEIN TVP15"/>
    <property type="match status" value="1"/>
</dbReference>
<feature type="region of interest" description="Disordered" evidence="5">
    <location>
        <begin position="211"/>
        <end position="243"/>
    </location>
</feature>
<sequence length="243" mass="26999">MLSRTKIENVTCLSLNFINIAFYLLVIAAASYKCVDSNFSQIVLCIYGDIIAAALVINEIRSPILTQEYFRFLCIYRGRGLVFFFFGCLVLAKDVLNIIVGTLTLCLGLFYVILSFISSIPPPNSLVINWQNWKDFSAEGLDILRPRNSTLESAAAIHLKGPPRPTSSIIPPTLSRTPVGYTLQEADIGDWRVDSDYGSVKESARYISQPSSEYDGSFATPVQSPRSSELSSPNVNYPGPHRW</sequence>
<evidence type="ECO:0000256" key="1">
    <source>
        <dbReference type="ARBA" id="ARBA00004141"/>
    </source>
</evidence>
<comment type="subcellular location">
    <subcellularLocation>
        <location evidence="1">Membrane</location>
        <topology evidence="1">Multi-pass membrane protein</topology>
    </subcellularLocation>
</comment>
<dbReference type="Pfam" id="PF08507">
    <property type="entry name" value="COPI_assoc"/>
    <property type="match status" value="1"/>
</dbReference>
<dbReference type="EMBL" id="JAEPQZ010000003">
    <property type="protein sequence ID" value="KAG2183328.1"/>
    <property type="molecule type" value="Genomic_DNA"/>
</dbReference>
<keyword evidence="3 6" id="KW-1133">Transmembrane helix</keyword>
<keyword evidence="4 6" id="KW-0472">Membrane</keyword>
<evidence type="ECO:0000256" key="5">
    <source>
        <dbReference type="SAM" id="MobiDB-lite"/>
    </source>
</evidence>
<dbReference type="GO" id="GO:0016020">
    <property type="term" value="C:membrane"/>
    <property type="evidence" value="ECO:0007669"/>
    <property type="project" value="UniProtKB-SubCell"/>
</dbReference>
<dbReference type="PANTHER" id="PTHR28128">
    <property type="entry name" value="GOLGI APPARATUS MEMBRANE PROTEIN TVP15"/>
    <property type="match status" value="1"/>
</dbReference>
<evidence type="ECO:0000313" key="8">
    <source>
        <dbReference type="Proteomes" id="UP000654370"/>
    </source>
</evidence>
<evidence type="ECO:0000256" key="2">
    <source>
        <dbReference type="ARBA" id="ARBA00022692"/>
    </source>
</evidence>
<dbReference type="AlphaFoldDB" id="A0A8H7Q0V9"/>
<dbReference type="OrthoDB" id="423534at2759"/>